<dbReference type="EMBL" id="CBXV010000008">
    <property type="protein sequence ID" value="CDM67000.1"/>
    <property type="molecule type" value="Genomic_DNA"/>
</dbReference>
<dbReference type="STRING" id="454194.PYK22_03049"/>
<reference evidence="2 3" key="2">
    <citation type="submission" date="2015-01" db="EMBL/GenBank/DDBJ databases">
        <title>Complete genome sequence of Pyrinomonas methylaliphatogenes type strain K22T.</title>
        <authorList>
            <person name="Lee K.C.Y."/>
            <person name="Power J.F."/>
            <person name="Dunfield P.F."/>
            <person name="Morgan X.C."/>
            <person name="Huttenhower C."/>
            <person name="Stott M.B."/>
        </authorList>
    </citation>
    <scope>NUCLEOTIDE SEQUENCE [LARGE SCALE GENOMIC DNA]</scope>
    <source>
        <strain evidence="2 3">K22</strain>
    </source>
</reference>
<proteinExistence type="predicted"/>
<dbReference type="AlphaFoldDB" id="A0A0B6X407"/>
<evidence type="ECO:0000313" key="2">
    <source>
        <dbReference type="EMBL" id="CDM67000.1"/>
    </source>
</evidence>
<evidence type="ECO:0000313" key="3">
    <source>
        <dbReference type="Proteomes" id="UP000031518"/>
    </source>
</evidence>
<accession>A0A0B6X407</accession>
<keyword evidence="3" id="KW-1185">Reference proteome</keyword>
<reference evidence="2 3" key="1">
    <citation type="submission" date="2013-12" db="EMBL/GenBank/DDBJ databases">
        <authorList>
            <person name="Stott M."/>
        </authorList>
    </citation>
    <scope>NUCLEOTIDE SEQUENCE [LARGE SCALE GENOMIC DNA]</scope>
    <source>
        <strain evidence="2 3">K22</strain>
    </source>
</reference>
<dbReference type="OrthoDB" id="856045at2"/>
<organism evidence="2 3">
    <name type="scientific">Pyrinomonas methylaliphatogenes</name>
    <dbReference type="NCBI Taxonomy" id="454194"/>
    <lineage>
        <taxon>Bacteria</taxon>
        <taxon>Pseudomonadati</taxon>
        <taxon>Acidobacteriota</taxon>
        <taxon>Blastocatellia</taxon>
        <taxon>Blastocatellales</taxon>
        <taxon>Pyrinomonadaceae</taxon>
        <taxon>Pyrinomonas</taxon>
    </lineage>
</organism>
<feature type="coiled-coil region" evidence="1">
    <location>
        <begin position="317"/>
        <end position="351"/>
    </location>
</feature>
<protein>
    <submittedName>
        <fullName evidence="2">Uncharacterized protein</fullName>
    </submittedName>
</protein>
<name>A0A0B6X407_9BACT</name>
<sequence>MKRTQDKIKDFVEVAKVEELRDFTSDPARTLTAYRFTDTTADLVARWLDTLADLPRGRGAARALAGVRGVGKSHTLAVFGALAAYPNLRPLVTDAHVATCARRLMNRRYVLVRVRRGTRQTLWEEMAAALAETFGGDESRWGSEPEAIVTAACAQAAEATLLFLIDTAAERERRVGRNDGPFLSRMARAAESANAFLALALDDDIADASGANATLAGTFQIDYLDPEHLYRIAEAHVLRKTPQARAALHELYLNLRAFLPSFRWSEPRFTALYPLHPLIADIAASVRLYAQGFAFLPFAAQSAQRAANRPALSLVLVDEVFDHAERALRQAEELREAIAAYDELVRQINSQFPVMQRLEAKLALKALFILSLEGSGATPSELCAALLLYDEAQPEAAPTRLSAILERFAAAVELDRRRDGHEVRYRLRIDAARGFEEALGAAADSIPDAVVKRFWRNIARRRFADWPIEDEASSTAGFHFVWRGTRRPGRVFWVEEDPANMPTDSASDDWHFSIFAPGTLDHPITTQERAVAARWLPSEPRADEVEVIRRLAALHTHEPLTAEFGDAARAALASLSAQAERIWTRLYLDEGRIAVGATERALSEEARAASSLAEILQEALGERFAEVYPQHPTFAEILEEEAAARLIEGIFGGFDPNDAEVQRLAQAFAVPLGLVVKRGDSLTLSMGDEMFASAWTREILHLIEKANGAMVPIEEVRSALRHPPFGLLPEAQKLIIAALVGSRRIELVTVNEDRITRRTLDRTLRWDEIKGVVRAASITHSAKELTAWARMLTGDGSLTPIVEQTARLRVRDALAAWFDRWQREGCLQKLTSLPDQALSTRLWNMIACVRRSFGSVAEIVEAAINDQIPLEEGLQRIADCFADDMHRFVRARRYLEHLMRFADGLDRWRWMRAYLCEAESTGIAEIEDLRLDLLAMTEDLFALAEEGEAERLESLWQRYHGEYTAHYLAAHAIACERVNEQLEEFWRSDAWREFENLRPLSSIGIWAAEEAARLLRRFGARRICRWSAEQALSVQPRCYCGFRLREKDEFARALQEMRDLVALGRTAYRQAVAALAQNLVEALNLLAQSDPDERTSKRARRLADMIALGGTPEWFERDDVLLIERALQMGATASPVRLSLPTEIFGLITHDELRTRLEHWLDALPHAATLIEIRASP</sequence>
<keyword evidence="1" id="KW-0175">Coiled coil</keyword>
<gene>
    <name evidence="2" type="ORF">PYK22_03049</name>
</gene>
<dbReference type="RefSeq" id="WP_041978547.1">
    <property type="nucleotide sequence ID" value="NZ_CBXV010000008.1"/>
</dbReference>
<dbReference type="Proteomes" id="UP000031518">
    <property type="component" value="Unassembled WGS sequence"/>
</dbReference>
<evidence type="ECO:0000256" key="1">
    <source>
        <dbReference type="SAM" id="Coils"/>
    </source>
</evidence>